<reference evidence="1 2" key="1">
    <citation type="submission" date="2020-06" db="EMBL/GenBank/DDBJ databases">
        <title>Sphingomonas hominis sp. nov., a member of the Sphingomonas, isolated from the hair of a 22-year-old girl.</title>
        <authorList>
            <person name="Zhang D.-F."/>
            <person name="Cui X.-W."/>
        </authorList>
    </citation>
    <scope>NUCLEOTIDE SEQUENCE [LARGE SCALE GENOMIC DNA]</scope>
    <source>
        <strain evidence="1 2">HHU CXW</strain>
    </source>
</reference>
<dbReference type="RefSeq" id="WP_174193415.1">
    <property type="nucleotide sequence ID" value="NZ_JABULH010000002.1"/>
</dbReference>
<dbReference type="Proteomes" id="UP000621447">
    <property type="component" value="Unassembled WGS sequence"/>
</dbReference>
<comment type="caution">
    <text evidence="1">The sequence shown here is derived from an EMBL/GenBank/DDBJ whole genome shotgun (WGS) entry which is preliminary data.</text>
</comment>
<dbReference type="EMBL" id="JABULH010000002">
    <property type="protein sequence ID" value="NTS64945.1"/>
    <property type="molecule type" value="Genomic_DNA"/>
</dbReference>
<protein>
    <submittedName>
        <fullName evidence="1">DUF3833 family protein</fullName>
    </submittedName>
</protein>
<dbReference type="InterPro" id="IPR024409">
    <property type="entry name" value="DUF3833"/>
</dbReference>
<sequence>MRCDTMLAALLLTAAVANFDVYRFFTGETAGMGELKVVLRSREPVRVKGTGRIDPDGTLILDQEIAQGTRPLRTRQWRLRRVGPGRYQGSLSDARGMVNGDVDGPRLHLRFSTKDGFDVEQWLTIADDGRSAANTLKARRFGITVATLTEKITKLN</sequence>
<evidence type="ECO:0000313" key="2">
    <source>
        <dbReference type="Proteomes" id="UP000621447"/>
    </source>
</evidence>
<proteinExistence type="predicted"/>
<accession>A0ABX2JM79</accession>
<evidence type="ECO:0000313" key="1">
    <source>
        <dbReference type="EMBL" id="NTS64945.1"/>
    </source>
</evidence>
<keyword evidence="2" id="KW-1185">Reference proteome</keyword>
<organism evidence="1 2">
    <name type="scientific">Sphingomonas hominis</name>
    <dbReference type="NCBI Taxonomy" id="2741495"/>
    <lineage>
        <taxon>Bacteria</taxon>
        <taxon>Pseudomonadati</taxon>
        <taxon>Pseudomonadota</taxon>
        <taxon>Alphaproteobacteria</taxon>
        <taxon>Sphingomonadales</taxon>
        <taxon>Sphingomonadaceae</taxon>
        <taxon>Sphingomonas</taxon>
    </lineage>
</organism>
<name>A0ABX2JM79_9SPHN</name>
<gene>
    <name evidence="1" type="ORF">HRV97_07195</name>
</gene>
<dbReference type="Pfam" id="PF12915">
    <property type="entry name" value="DUF3833"/>
    <property type="match status" value="1"/>
</dbReference>